<reference evidence="16 17" key="1">
    <citation type="submission" date="2018-04" db="EMBL/GenBank/DDBJ databases">
        <title>The genome of golden apple snail Pomacea canaliculata provides insight into stress tolerance and invasive adaptation.</title>
        <authorList>
            <person name="Liu C."/>
            <person name="Liu B."/>
            <person name="Ren Y."/>
            <person name="Zhang Y."/>
            <person name="Wang H."/>
            <person name="Li S."/>
            <person name="Jiang F."/>
            <person name="Yin L."/>
            <person name="Zhang G."/>
            <person name="Qian W."/>
            <person name="Fan W."/>
        </authorList>
    </citation>
    <scope>NUCLEOTIDE SEQUENCE [LARGE SCALE GENOMIC DNA]</scope>
    <source>
        <strain evidence="16">SZHN2017</strain>
        <tissue evidence="16">Muscle</tissue>
    </source>
</reference>
<dbReference type="Pfam" id="PF00520">
    <property type="entry name" value="Ion_trans"/>
    <property type="match status" value="1"/>
</dbReference>
<dbReference type="PANTHER" id="PTHR46480">
    <property type="entry name" value="F20B24.22"/>
    <property type="match status" value="1"/>
</dbReference>
<evidence type="ECO:0000256" key="12">
    <source>
        <dbReference type="ARBA" id="ARBA00031989"/>
    </source>
</evidence>
<evidence type="ECO:0000256" key="8">
    <source>
        <dbReference type="ARBA" id="ARBA00023054"/>
    </source>
</evidence>
<keyword evidence="11" id="KW-0407">Ion channel</keyword>
<feature type="transmembrane region" description="Helical" evidence="14">
    <location>
        <begin position="123"/>
        <end position="147"/>
    </location>
</feature>
<keyword evidence="17" id="KW-1185">Reference proteome</keyword>
<evidence type="ECO:0000259" key="15">
    <source>
        <dbReference type="Pfam" id="PF00520"/>
    </source>
</evidence>
<comment type="subcellular location">
    <subcellularLocation>
        <location evidence="1">Cell membrane</location>
        <topology evidence="1">Multi-pass membrane protein</topology>
    </subcellularLocation>
</comment>
<keyword evidence="3" id="KW-0813">Transport</keyword>
<keyword evidence="8" id="KW-0175">Coiled coil</keyword>
<dbReference type="GO" id="GO:0005886">
    <property type="term" value="C:plasma membrane"/>
    <property type="evidence" value="ECO:0007669"/>
    <property type="project" value="UniProtKB-SubCell"/>
</dbReference>
<organism evidence="16 17">
    <name type="scientific">Pomacea canaliculata</name>
    <name type="common">Golden apple snail</name>
    <dbReference type="NCBI Taxonomy" id="400727"/>
    <lineage>
        <taxon>Eukaryota</taxon>
        <taxon>Metazoa</taxon>
        <taxon>Spiralia</taxon>
        <taxon>Lophotrochozoa</taxon>
        <taxon>Mollusca</taxon>
        <taxon>Gastropoda</taxon>
        <taxon>Caenogastropoda</taxon>
        <taxon>Architaenioglossa</taxon>
        <taxon>Ampullarioidea</taxon>
        <taxon>Ampullariidae</taxon>
        <taxon>Pomacea</taxon>
    </lineage>
</organism>
<feature type="transmembrane region" description="Helical" evidence="14">
    <location>
        <begin position="250"/>
        <end position="272"/>
    </location>
</feature>
<keyword evidence="6" id="KW-0851">Voltage-gated channel</keyword>
<evidence type="ECO:0000256" key="10">
    <source>
        <dbReference type="ARBA" id="ARBA00023136"/>
    </source>
</evidence>
<protein>
    <recommendedName>
        <fullName evidence="2">Voltage-gated hydrogen channel 1</fullName>
    </recommendedName>
    <alternativeName>
        <fullName evidence="12">Hydrogen voltage-gated channel 1</fullName>
    </alternativeName>
</protein>
<dbReference type="GO" id="GO:0034702">
    <property type="term" value="C:monoatomic ion channel complex"/>
    <property type="evidence" value="ECO:0007669"/>
    <property type="project" value="UniProtKB-KW"/>
</dbReference>
<keyword evidence="4" id="KW-1003">Cell membrane</keyword>
<evidence type="ECO:0000313" key="17">
    <source>
        <dbReference type="Proteomes" id="UP000245119"/>
    </source>
</evidence>
<keyword evidence="7 14" id="KW-1133">Transmembrane helix</keyword>
<evidence type="ECO:0000256" key="13">
    <source>
        <dbReference type="SAM" id="MobiDB-lite"/>
    </source>
</evidence>
<keyword evidence="10 14" id="KW-0472">Membrane</keyword>
<evidence type="ECO:0000256" key="9">
    <source>
        <dbReference type="ARBA" id="ARBA00023065"/>
    </source>
</evidence>
<dbReference type="InterPro" id="IPR027359">
    <property type="entry name" value="Volt_channel_dom_sf"/>
</dbReference>
<evidence type="ECO:0000256" key="3">
    <source>
        <dbReference type="ARBA" id="ARBA00022448"/>
    </source>
</evidence>
<keyword evidence="9" id="KW-0406">Ion transport</keyword>
<evidence type="ECO:0000256" key="7">
    <source>
        <dbReference type="ARBA" id="ARBA00022989"/>
    </source>
</evidence>
<evidence type="ECO:0000256" key="2">
    <source>
        <dbReference type="ARBA" id="ARBA00015897"/>
    </source>
</evidence>
<proteinExistence type="predicted"/>
<dbReference type="SUPFAM" id="SSF81324">
    <property type="entry name" value="Voltage-gated potassium channels"/>
    <property type="match status" value="1"/>
</dbReference>
<dbReference type="Gene3D" id="1.20.120.350">
    <property type="entry name" value="Voltage-gated potassium channels. Chain C"/>
    <property type="match status" value="1"/>
</dbReference>
<feature type="domain" description="Ion transport" evidence="15">
    <location>
        <begin position="209"/>
        <end position="295"/>
    </location>
</feature>
<dbReference type="GO" id="GO:0030171">
    <property type="term" value="F:voltage-gated proton channel activity"/>
    <property type="evidence" value="ECO:0007669"/>
    <property type="project" value="InterPro"/>
</dbReference>
<feature type="region of interest" description="Disordered" evidence="13">
    <location>
        <begin position="356"/>
        <end position="378"/>
    </location>
</feature>
<dbReference type="AlphaFoldDB" id="A0A2T7NEU3"/>
<sequence>MCKPARTNVSLLTSYLFSPRLRILAVLVAGTLEAGWQRASVDRLAMNCKFCPFSRRRLCRTSVAVESRRQQRLASKDMADAEASEKISLHAIDDVEETTAENDLSWREKLAEQLKSNRVQYTIIVLVILDSVIVVLELLIDMGIIVIPEDHPHELSTNGSAEIAPNHHPLHSSHTGIPEGLHVNVSHKNLSESSGNAHGTSEDEKHAPNKHVAEHVLHVASLTILAIFLVEVVAKILAEGTHLLKHKAEVFDAVVVVVSFTMDITFTFVSVTDATRDYAGLLVLLRLWRVTRIINGVILSVKMDADKKLNAQKVLRAKAEEEVQKLTEKVEQLQRDNEMLKARINQMEEGKEVIRSELSNSTTPVEESDRRCNDKGMY</sequence>
<name>A0A2T7NEU3_POMCA</name>
<dbReference type="InterPro" id="IPR031846">
    <property type="entry name" value="Hvcn1"/>
</dbReference>
<accession>A0A2T7NEU3</accession>
<evidence type="ECO:0000313" key="16">
    <source>
        <dbReference type="EMBL" id="PVD19707.1"/>
    </source>
</evidence>
<evidence type="ECO:0000256" key="6">
    <source>
        <dbReference type="ARBA" id="ARBA00022882"/>
    </source>
</evidence>
<gene>
    <name evidence="16" type="ORF">C0Q70_20198</name>
</gene>
<evidence type="ECO:0000256" key="1">
    <source>
        <dbReference type="ARBA" id="ARBA00004651"/>
    </source>
</evidence>
<evidence type="ECO:0000256" key="5">
    <source>
        <dbReference type="ARBA" id="ARBA00022692"/>
    </source>
</evidence>
<feature type="compositionally biased region" description="Basic and acidic residues" evidence="13">
    <location>
        <begin position="367"/>
        <end position="378"/>
    </location>
</feature>
<comment type="caution">
    <text evidence="16">The sequence shown here is derived from an EMBL/GenBank/DDBJ whole genome shotgun (WGS) entry which is preliminary data.</text>
</comment>
<dbReference type="InterPro" id="IPR005821">
    <property type="entry name" value="Ion_trans_dom"/>
</dbReference>
<keyword evidence="5 14" id="KW-0812">Transmembrane</keyword>
<dbReference type="EMBL" id="PZQS01000013">
    <property type="protein sequence ID" value="PVD19707.1"/>
    <property type="molecule type" value="Genomic_DNA"/>
</dbReference>
<dbReference type="Proteomes" id="UP000245119">
    <property type="component" value="Linkage Group LG13"/>
</dbReference>
<feature type="transmembrane region" description="Helical" evidence="14">
    <location>
        <begin position="216"/>
        <end position="238"/>
    </location>
</feature>
<evidence type="ECO:0000256" key="11">
    <source>
        <dbReference type="ARBA" id="ARBA00023303"/>
    </source>
</evidence>
<dbReference type="OrthoDB" id="427456at2759"/>
<dbReference type="PANTHER" id="PTHR46480:SF1">
    <property type="entry name" value="VOLTAGE-GATED HYDROGEN CHANNEL 1"/>
    <property type="match status" value="1"/>
</dbReference>
<evidence type="ECO:0000256" key="14">
    <source>
        <dbReference type="SAM" id="Phobius"/>
    </source>
</evidence>
<evidence type="ECO:0000256" key="4">
    <source>
        <dbReference type="ARBA" id="ARBA00022475"/>
    </source>
</evidence>